<evidence type="ECO:0000256" key="8">
    <source>
        <dbReference type="ARBA" id="ARBA00023122"/>
    </source>
</evidence>
<dbReference type="PIRSF" id="PIRSF018148">
    <property type="entry name" value="UCP018148_CBS_YBR214w"/>
    <property type="match status" value="1"/>
</dbReference>
<comment type="subcellular location">
    <subcellularLocation>
        <location evidence="2 9">Cytoplasm</location>
    </subcellularLocation>
</comment>
<feature type="region of interest" description="Disordered" evidence="11">
    <location>
        <begin position="1"/>
        <end position="66"/>
    </location>
</feature>
<reference evidence="13 14" key="1">
    <citation type="submission" date="2019-09" db="EMBL/GenBank/DDBJ databases">
        <title>The hologenome of the rock-dwelling lichen Lasallia pustulata.</title>
        <authorList>
            <person name="Greshake Tzovaras B."/>
            <person name="Segers F."/>
            <person name="Bicker A."/>
            <person name="Dal Grande F."/>
            <person name="Otte J."/>
            <person name="Hankeln T."/>
            <person name="Schmitt I."/>
            <person name="Ebersberger I."/>
        </authorList>
    </citation>
    <scope>NUCLEOTIDE SEQUENCE [LARGE SCALE GENOMIC DNA]</scope>
    <source>
        <strain evidence="13">A1-1</strain>
    </source>
</reference>
<evidence type="ECO:0000256" key="3">
    <source>
        <dbReference type="ARBA" id="ARBA00006624"/>
    </source>
</evidence>
<comment type="similarity">
    <text evidence="3 9">Belongs to the SDS23 family.</text>
</comment>
<dbReference type="PROSITE" id="PS51371">
    <property type="entry name" value="CBS"/>
    <property type="match status" value="2"/>
</dbReference>
<keyword evidence="7" id="KW-0677">Repeat</keyword>
<feature type="domain" description="CBS" evidence="12">
    <location>
        <begin position="195"/>
        <end position="252"/>
    </location>
</feature>
<dbReference type="Proteomes" id="UP000324767">
    <property type="component" value="Unassembled WGS sequence"/>
</dbReference>
<proteinExistence type="inferred from homology"/>
<keyword evidence="8 10" id="KW-0129">CBS domain</keyword>
<gene>
    <name evidence="13" type="ORF">FRX48_07362</name>
</gene>
<evidence type="ECO:0000259" key="12">
    <source>
        <dbReference type="PROSITE" id="PS51371"/>
    </source>
</evidence>
<dbReference type="Gene3D" id="3.10.580.10">
    <property type="entry name" value="CBS-domain"/>
    <property type="match status" value="2"/>
</dbReference>
<organism evidence="13 14">
    <name type="scientific">Lasallia pustulata</name>
    <dbReference type="NCBI Taxonomy" id="136370"/>
    <lineage>
        <taxon>Eukaryota</taxon>
        <taxon>Fungi</taxon>
        <taxon>Dikarya</taxon>
        <taxon>Ascomycota</taxon>
        <taxon>Pezizomycotina</taxon>
        <taxon>Lecanoromycetes</taxon>
        <taxon>OSLEUM clade</taxon>
        <taxon>Umbilicariomycetidae</taxon>
        <taxon>Umbilicariales</taxon>
        <taxon>Umbilicariaceae</taxon>
        <taxon>Lasallia</taxon>
    </lineage>
</organism>
<evidence type="ECO:0000256" key="1">
    <source>
        <dbReference type="ARBA" id="ARBA00002656"/>
    </source>
</evidence>
<dbReference type="SUPFAM" id="SSF54631">
    <property type="entry name" value="CBS-domain pair"/>
    <property type="match status" value="2"/>
</dbReference>
<dbReference type="GO" id="GO:0042149">
    <property type="term" value="P:cellular response to glucose starvation"/>
    <property type="evidence" value="ECO:0007669"/>
    <property type="project" value="UniProtKB-UniRule"/>
</dbReference>
<dbReference type="EMBL" id="VXIT01000012">
    <property type="protein sequence ID" value="KAA6409018.1"/>
    <property type="molecule type" value="Genomic_DNA"/>
</dbReference>
<evidence type="ECO:0000256" key="7">
    <source>
        <dbReference type="ARBA" id="ARBA00022737"/>
    </source>
</evidence>
<evidence type="ECO:0000313" key="13">
    <source>
        <dbReference type="EMBL" id="KAA6409018.1"/>
    </source>
</evidence>
<accession>A0A5M8PJ77</accession>
<dbReference type="PANTHER" id="PTHR13780:SF36">
    <property type="entry name" value="CBS DOMAIN-CONTAINING PROTEIN"/>
    <property type="match status" value="1"/>
</dbReference>
<evidence type="ECO:0000313" key="14">
    <source>
        <dbReference type="Proteomes" id="UP000324767"/>
    </source>
</evidence>
<comment type="function">
    <text evidence="1 9">Involved in DNA replication and cell separation.</text>
</comment>
<dbReference type="GO" id="GO:0004865">
    <property type="term" value="F:protein serine/threonine phosphatase inhibitor activity"/>
    <property type="evidence" value="ECO:0007669"/>
    <property type="project" value="TreeGrafter"/>
</dbReference>
<dbReference type="CDD" id="cd02205">
    <property type="entry name" value="CBS_pair_SF"/>
    <property type="match status" value="1"/>
</dbReference>
<evidence type="ECO:0000256" key="5">
    <source>
        <dbReference type="ARBA" id="ARBA00020584"/>
    </source>
</evidence>
<feature type="compositionally biased region" description="Low complexity" evidence="11">
    <location>
        <begin position="476"/>
        <end position="487"/>
    </location>
</feature>
<feature type="compositionally biased region" description="Polar residues" evidence="11">
    <location>
        <begin position="488"/>
        <end position="498"/>
    </location>
</feature>
<name>A0A5M8PJ77_9LECA</name>
<dbReference type="Pfam" id="PF00571">
    <property type="entry name" value="CBS"/>
    <property type="match status" value="2"/>
</dbReference>
<dbReference type="InterPro" id="IPR050511">
    <property type="entry name" value="AMPK_gamma/SDS23_families"/>
</dbReference>
<dbReference type="InterPro" id="IPR016711">
    <property type="entry name" value="Ssd23"/>
</dbReference>
<dbReference type="InterPro" id="IPR000644">
    <property type="entry name" value="CBS_dom"/>
</dbReference>
<evidence type="ECO:0000256" key="4">
    <source>
        <dbReference type="ARBA" id="ARBA00014106"/>
    </source>
</evidence>
<protein>
    <recommendedName>
        <fullName evidence="4">Protein SDS23</fullName>
    </recommendedName>
    <alternativeName>
        <fullName evidence="5">Protein sds23</fullName>
    </alternativeName>
</protein>
<dbReference type="OrthoDB" id="449052at2759"/>
<feature type="domain" description="CBS" evidence="12">
    <location>
        <begin position="271"/>
        <end position="328"/>
    </location>
</feature>
<evidence type="ECO:0000256" key="9">
    <source>
        <dbReference type="PIRNR" id="PIRNR018148"/>
    </source>
</evidence>
<dbReference type="GO" id="GO:0030071">
    <property type="term" value="P:regulation of mitotic metaphase/anaphase transition"/>
    <property type="evidence" value="ECO:0007669"/>
    <property type="project" value="InterPro"/>
</dbReference>
<dbReference type="SMART" id="SM00116">
    <property type="entry name" value="CBS"/>
    <property type="match status" value="3"/>
</dbReference>
<dbReference type="PANTHER" id="PTHR13780">
    <property type="entry name" value="AMP-ACTIVATED PROTEIN KINASE, GAMMA REGULATORY SUBUNIT"/>
    <property type="match status" value="1"/>
</dbReference>
<evidence type="ECO:0000256" key="2">
    <source>
        <dbReference type="ARBA" id="ARBA00004496"/>
    </source>
</evidence>
<evidence type="ECO:0000256" key="11">
    <source>
        <dbReference type="SAM" id="MobiDB-lite"/>
    </source>
</evidence>
<evidence type="ECO:0000256" key="6">
    <source>
        <dbReference type="ARBA" id="ARBA00022490"/>
    </source>
</evidence>
<dbReference type="GO" id="GO:0005737">
    <property type="term" value="C:cytoplasm"/>
    <property type="evidence" value="ECO:0007669"/>
    <property type="project" value="UniProtKB-SubCell"/>
</dbReference>
<dbReference type="AlphaFoldDB" id="A0A5M8PJ77"/>
<sequence>MTDPYKEPESPEQGRSSEDLRSQSTRSPNLFLGHLPSPGHPHRQSFGDQFRAPPPSPRSQRQSSISISHASVQALLNDPPTAGAADTALAGRDWREITVSELVKSEELRWVQLDTGVESATSLLIDSGAPAVLIRATSSEKSAVGTFDYNDLNTYLLFAVGELKPDEDNFDVISDIARKAQAGEKIALKDVKKLGSKEPFVILPHTVSLVKAVEVFGGGVHRIVVVKEGTTEVTGILSQLRLVKFLWENRLSFPVINQLYGQSVKDVGLGSQQKVISINGDSQLREGLKLMNNEGITSLAVVDNGHNVVGNISTVDVKLLTSSNSKPLLYNTCIHFISVILSTRGMNDGKDSYPVFYISPYTTLAHTVAKLVATKSHRMWVVDAPSPSSSGPPTPAYQSAILIPPQHASSALQPAPPFSPPAAVPSISAAALPGSNMSGHLSGVVSLTDLLNLFARVSGLHPTDPNETRRQRRSSSSHSGIRGSLDSARSSNVDLSRR</sequence>
<feature type="region of interest" description="Disordered" evidence="11">
    <location>
        <begin position="459"/>
        <end position="498"/>
    </location>
</feature>
<keyword evidence="6 9" id="KW-0963">Cytoplasm</keyword>
<dbReference type="InterPro" id="IPR046342">
    <property type="entry name" value="CBS_dom_sf"/>
</dbReference>
<evidence type="ECO:0000256" key="10">
    <source>
        <dbReference type="PROSITE-ProRule" id="PRU00703"/>
    </source>
</evidence>
<comment type="caution">
    <text evidence="13">The sequence shown here is derived from an EMBL/GenBank/DDBJ whole genome shotgun (WGS) entry which is preliminary data.</text>
</comment>